<dbReference type="GO" id="GO:0062129">
    <property type="term" value="C:chitin-based extracellular matrix"/>
    <property type="evidence" value="ECO:0007669"/>
    <property type="project" value="TreeGrafter"/>
</dbReference>
<dbReference type="GO" id="GO:0008010">
    <property type="term" value="F:structural constituent of chitin-based larval cuticle"/>
    <property type="evidence" value="ECO:0007669"/>
    <property type="project" value="TreeGrafter"/>
</dbReference>
<feature type="region of interest" description="Disordered" evidence="1">
    <location>
        <begin position="1"/>
        <end position="34"/>
    </location>
</feature>
<evidence type="ECO:0000313" key="4">
    <source>
        <dbReference type="Proteomes" id="UP000606786"/>
    </source>
</evidence>
<dbReference type="EMBL" id="CAJHJT010000001">
    <property type="protein sequence ID" value="CAD6994890.1"/>
    <property type="molecule type" value="Genomic_DNA"/>
</dbReference>
<gene>
    <name evidence="3" type="ORF">CCAP1982_LOCUS3625</name>
</gene>
<dbReference type="SMART" id="SM00690">
    <property type="entry name" value="DM5"/>
    <property type="match status" value="1"/>
</dbReference>
<comment type="caution">
    <text evidence="3">The sequence shown here is derived from an EMBL/GenBank/DDBJ whole genome shotgun (WGS) entry which is preliminary data.</text>
</comment>
<reference evidence="3" key="1">
    <citation type="submission" date="2020-11" db="EMBL/GenBank/DDBJ databases">
        <authorList>
            <person name="Whitehead M."/>
        </authorList>
    </citation>
    <scope>NUCLEOTIDE SEQUENCE</scope>
    <source>
        <strain evidence="3">EGII</strain>
    </source>
</reference>
<evidence type="ECO:0000313" key="3">
    <source>
        <dbReference type="EMBL" id="CAD6994890.1"/>
    </source>
</evidence>
<dbReference type="InterPro" id="IPR004145">
    <property type="entry name" value="DUF243"/>
</dbReference>
<sequence length="273" mass="28206">MSLEYEGASTSGKRKAAEDLYESSSKSSQHGRPATKMYAAVVYADVGYNYNAGSGGLGSLGAHAGSNGLSGNGALQGLGGAGRLGGIAGSHGVGGGSSAPASSGPAAPATYDKEFYTFTAPENEFENDNDGKQITSIKKNLRVIFIKSPENKGLENAALQLAKQAADDKTAIYVLQKQTDIGSLAQQLQTARSQQSNKPEVHFVKYRTPEDAANAQKAIQSQYNQLAGNSQAHNGGVAPVLNFASRAPAAPGAAPKTPANAYLPSSVLRLFRA</sequence>
<dbReference type="PANTHER" id="PTHR31927:SF2">
    <property type="entry name" value="FI07246P-RELATED"/>
    <property type="match status" value="1"/>
</dbReference>
<evidence type="ECO:0000259" key="2">
    <source>
        <dbReference type="SMART" id="SM00690"/>
    </source>
</evidence>
<organism evidence="3 4">
    <name type="scientific">Ceratitis capitata</name>
    <name type="common">Mediterranean fruit fly</name>
    <name type="synonym">Tephritis capitata</name>
    <dbReference type="NCBI Taxonomy" id="7213"/>
    <lineage>
        <taxon>Eukaryota</taxon>
        <taxon>Metazoa</taxon>
        <taxon>Ecdysozoa</taxon>
        <taxon>Arthropoda</taxon>
        <taxon>Hexapoda</taxon>
        <taxon>Insecta</taxon>
        <taxon>Pterygota</taxon>
        <taxon>Neoptera</taxon>
        <taxon>Endopterygota</taxon>
        <taxon>Diptera</taxon>
        <taxon>Brachycera</taxon>
        <taxon>Muscomorpha</taxon>
        <taxon>Tephritoidea</taxon>
        <taxon>Tephritidae</taxon>
        <taxon>Ceratitis</taxon>
        <taxon>Ceratitis</taxon>
    </lineage>
</organism>
<dbReference type="OrthoDB" id="8007215at2759"/>
<proteinExistence type="predicted"/>
<feature type="domain" description="DUF243" evidence="2">
    <location>
        <begin position="109"/>
        <end position="209"/>
    </location>
</feature>
<dbReference type="PANTHER" id="PTHR31927">
    <property type="entry name" value="FI07246P-RELATED-RELATED"/>
    <property type="match status" value="1"/>
</dbReference>
<accession>A0A811U8S1</accession>
<dbReference type="Pfam" id="PF03103">
    <property type="entry name" value="DUF243"/>
    <property type="match status" value="1"/>
</dbReference>
<evidence type="ECO:0000256" key="1">
    <source>
        <dbReference type="SAM" id="MobiDB-lite"/>
    </source>
</evidence>
<dbReference type="GO" id="GO:0040003">
    <property type="term" value="P:chitin-based cuticle development"/>
    <property type="evidence" value="ECO:0007669"/>
    <property type="project" value="TreeGrafter"/>
</dbReference>
<dbReference type="AlphaFoldDB" id="A0A811U8S1"/>
<name>A0A811U8S1_CERCA</name>
<protein>
    <submittedName>
        <fullName evidence="3">(Mediterranean fruit fly) hypothetical protein</fullName>
    </submittedName>
</protein>
<dbReference type="Proteomes" id="UP000606786">
    <property type="component" value="Unassembled WGS sequence"/>
</dbReference>
<keyword evidence="4" id="KW-1185">Reference proteome</keyword>